<evidence type="ECO:0000313" key="2">
    <source>
        <dbReference type="Proteomes" id="UP000214684"/>
    </source>
</evidence>
<evidence type="ECO:0000313" key="1">
    <source>
        <dbReference type="EMBL" id="OXG05076.1"/>
    </source>
</evidence>
<dbReference type="RefSeq" id="WP_089480083.1">
    <property type="nucleotide sequence ID" value="NZ_MUGS01000027.1"/>
</dbReference>
<accession>A0A227P7C9</accession>
<reference evidence="1 2" key="1">
    <citation type="submission" date="2016-11" db="EMBL/GenBank/DDBJ databases">
        <title>Whole genomes of Flavobacteriaceae.</title>
        <authorList>
            <person name="Stine C."/>
            <person name="Li C."/>
            <person name="Tadesse D."/>
        </authorList>
    </citation>
    <scope>NUCLEOTIDE SEQUENCE [LARGE SCALE GENOMIC DNA]</scope>
    <source>
        <strain evidence="1 2">DSM 24704</strain>
    </source>
</reference>
<proteinExistence type="predicted"/>
<protein>
    <submittedName>
        <fullName evidence="1">Uncharacterized protein</fullName>
    </submittedName>
</protein>
<keyword evidence="2" id="KW-1185">Reference proteome</keyword>
<sequence>MKIEDLSITELKAAYDFVLIDLKDLEAAAKDKGLSVDRIPAYREVKDIENRLYHKLLNITRDLE</sequence>
<dbReference type="AlphaFoldDB" id="A0A227P7C9"/>
<gene>
    <name evidence="1" type="ORF">B0A64_13675</name>
</gene>
<name>A0A227P7C9_9FLAO</name>
<dbReference type="OrthoDB" id="1453680at2"/>
<dbReference type="EMBL" id="MUGS01000027">
    <property type="protein sequence ID" value="OXG05076.1"/>
    <property type="molecule type" value="Genomic_DNA"/>
</dbReference>
<dbReference type="Proteomes" id="UP000214684">
    <property type="component" value="Unassembled WGS sequence"/>
</dbReference>
<comment type="caution">
    <text evidence="1">The sequence shown here is derived from an EMBL/GenBank/DDBJ whole genome shotgun (WGS) entry which is preliminary data.</text>
</comment>
<organism evidence="1 2">
    <name type="scientific">Flavobacterium araucananum</name>
    <dbReference type="NCBI Taxonomy" id="946678"/>
    <lineage>
        <taxon>Bacteria</taxon>
        <taxon>Pseudomonadati</taxon>
        <taxon>Bacteroidota</taxon>
        <taxon>Flavobacteriia</taxon>
        <taxon>Flavobacteriales</taxon>
        <taxon>Flavobacteriaceae</taxon>
        <taxon>Flavobacterium</taxon>
    </lineage>
</organism>